<evidence type="ECO:0000313" key="6">
    <source>
        <dbReference type="Proteomes" id="UP001360560"/>
    </source>
</evidence>
<gene>
    <name evidence="5" type="ORF">DASC09_029540</name>
</gene>
<name>A0AAV5QLX2_9ASCO</name>
<keyword evidence="6" id="KW-1185">Reference proteome</keyword>
<dbReference type="PANTHER" id="PTHR11695">
    <property type="entry name" value="ALCOHOL DEHYDROGENASE RELATED"/>
    <property type="match status" value="1"/>
</dbReference>
<dbReference type="EMBL" id="BTFZ01000010">
    <property type="protein sequence ID" value="GMM35629.1"/>
    <property type="molecule type" value="Genomic_DNA"/>
</dbReference>
<proteinExistence type="inferred from homology"/>
<evidence type="ECO:0000256" key="3">
    <source>
        <dbReference type="ARBA" id="ARBA00038249"/>
    </source>
</evidence>
<dbReference type="InterPro" id="IPR050700">
    <property type="entry name" value="YIM1/Zinc_Alcohol_DH_Fams"/>
</dbReference>
<protein>
    <submittedName>
        <fullName evidence="5">Ast1 protein</fullName>
    </submittedName>
</protein>
<dbReference type="InterPro" id="IPR011032">
    <property type="entry name" value="GroES-like_sf"/>
</dbReference>
<dbReference type="PANTHER" id="PTHR11695:SF294">
    <property type="entry name" value="RETICULON-4-INTERACTING PROTEIN 1, MITOCHONDRIAL"/>
    <property type="match status" value="1"/>
</dbReference>
<dbReference type="Gene3D" id="3.90.180.10">
    <property type="entry name" value="Medium-chain alcohol dehydrogenases, catalytic domain"/>
    <property type="match status" value="1"/>
</dbReference>
<comment type="subcellular location">
    <subcellularLocation>
        <location evidence="1">Lipid droplet</location>
    </subcellularLocation>
</comment>
<evidence type="ECO:0000256" key="2">
    <source>
        <dbReference type="ARBA" id="ARBA00022677"/>
    </source>
</evidence>
<dbReference type="Pfam" id="PF08240">
    <property type="entry name" value="ADH_N"/>
    <property type="match status" value="1"/>
</dbReference>
<comment type="caution">
    <text evidence="5">The sequence shown here is derived from an EMBL/GenBank/DDBJ whole genome shotgun (WGS) entry which is preliminary data.</text>
</comment>
<sequence length="459" mass="51211">MPKKVMFDTPKEFLVNDEKLTEEQLDKQVNPYLVSSKLANPLAKIAPSPKELAQDIGQTPKLVRVGRPLRHVKHKPTKEITFVNNQIFPKGANYSKIKFPLKPNTMIIHVKYFAINPIDIKIWNYYTADLTGANKGFGREFSGEVYQVADNMDGSLSYNPNAKDFKPGDHVCGLYYHLFAKGCSASHILVDLTKDPIALIDQVTYNIFNDQKLAGWCYNFLTAFQVLNSITAGGLNSESTILINGASTSTGLMTMQILKNYFHVSNIVGICSGTAAPLAQKCGASVIVDYKKEADVIKSLAELLSNGKKTILDRFGNEIEVLYPDKKFDLVIDFLGGEKILKANKQLMNEKTSTYLTIVGPKKADYKSKNFVWKNDSLSVLGNYVPWGGPGVYYKYVAFNNGDVKGMNKLLRTGVEMIKQGQMVVEINSVFDFNHINKAMDKVKTQHALGKVLIECEDF</sequence>
<dbReference type="GO" id="GO:0016491">
    <property type="term" value="F:oxidoreductase activity"/>
    <property type="evidence" value="ECO:0007669"/>
    <property type="project" value="InterPro"/>
</dbReference>
<evidence type="ECO:0000313" key="5">
    <source>
        <dbReference type="EMBL" id="GMM35629.1"/>
    </source>
</evidence>
<dbReference type="GO" id="GO:0005811">
    <property type="term" value="C:lipid droplet"/>
    <property type="evidence" value="ECO:0007669"/>
    <property type="project" value="UniProtKB-SubCell"/>
</dbReference>
<evidence type="ECO:0000259" key="4">
    <source>
        <dbReference type="SMART" id="SM00829"/>
    </source>
</evidence>
<accession>A0AAV5QLX2</accession>
<dbReference type="Gene3D" id="3.40.50.720">
    <property type="entry name" value="NAD(P)-binding Rossmann-like Domain"/>
    <property type="match status" value="1"/>
</dbReference>
<dbReference type="SUPFAM" id="SSF50129">
    <property type="entry name" value="GroES-like"/>
    <property type="match status" value="1"/>
</dbReference>
<dbReference type="InterPro" id="IPR020843">
    <property type="entry name" value="ER"/>
</dbReference>
<dbReference type="AlphaFoldDB" id="A0AAV5QLX2"/>
<organism evidence="5 6">
    <name type="scientific">Saccharomycopsis crataegensis</name>
    <dbReference type="NCBI Taxonomy" id="43959"/>
    <lineage>
        <taxon>Eukaryota</taxon>
        <taxon>Fungi</taxon>
        <taxon>Dikarya</taxon>
        <taxon>Ascomycota</taxon>
        <taxon>Saccharomycotina</taxon>
        <taxon>Saccharomycetes</taxon>
        <taxon>Saccharomycopsidaceae</taxon>
        <taxon>Saccharomycopsis</taxon>
    </lineage>
</organism>
<dbReference type="GO" id="GO:0005739">
    <property type="term" value="C:mitochondrion"/>
    <property type="evidence" value="ECO:0007669"/>
    <property type="project" value="TreeGrafter"/>
</dbReference>
<feature type="domain" description="Enoyl reductase (ER)" evidence="4">
    <location>
        <begin position="92"/>
        <end position="454"/>
    </location>
</feature>
<reference evidence="5 6" key="1">
    <citation type="journal article" date="2023" name="Elife">
        <title>Identification of key yeast species and microbe-microbe interactions impacting larval growth of Drosophila in the wild.</title>
        <authorList>
            <person name="Mure A."/>
            <person name="Sugiura Y."/>
            <person name="Maeda R."/>
            <person name="Honda K."/>
            <person name="Sakurai N."/>
            <person name="Takahashi Y."/>
            <person name="Watada M."/>
            <person name="Katoh T."/>
            <person name="Gotoh A."/>
            <person name="Gotoh Y."/>
            <person name="Taniguchi I."/>
            <person name="Nakamura K."/>
            <person name="Hayashi T."/>
            <person name="Katayama T."/>
            <person name="Uemura T."/>
            <person name="Hattori Y."/>
        </authorList>
    </citation>
    <scope>NUCLEOTIDE SEQUENCE [LARGE SCALE GENOMIC DNA]</scope>
    <source>
        <strain evidence="5 6">SC-9</strain>
    </source>
</reference>
<evidence type="ECO:0000256" key="1">
    <source>
        <dbReference type="ARBA" id="ARBA00004502"/>
    </source>
</evidence>
<comment type="similarity">
    <text evidence="3">Belongs to the YIM1 family.</text>
</comment>
<dbReference type="InterPro" id="IPR013154">
    <property type="entry name" value="ADH-like_N"/>
</dbReference>
<dbReference type="GeneID" id="90073608"/>
<keyword evidence="2" id="KW-0551">Lipid droplet</keyword>
<dbReference type="SMART" id="SM00829">
    <property type="entry name" value="PKS_ER"/>
    <property type="match status" value="1"/>
</dbReference>
<dbReference type="InterPro" id="IPR036291">
    <property type="entry name" value="NAD(P)-bd_dom_sf"/>
</dbReference>
<dbReference type="SUPFAM" id="SSF51735">
    <property type="entry name" value="NAD(P)-binding Rossmann-fold domains"/>
    <property type="match status" value="1"/>
</dbReference>
<dbReference type="Pfam" id="PF13602">
    <property type="entry name" value="ADH_zinc_N_2"/>
    <property type="match status" value="1"/>
</dbReference>
<dbReference type="Proteomes" id="UP001360560">
    <property type="component" value="Unassembled WGS sequence"/>
</dbReference>
<dbReference type="RefSeq" id="XP_064852629.1">
    <property type="nucleotide sequence ID" value="XM_064996557.1"/>
</dbReference>